<name>A0AAD9DA03_9STRA</name>
<dbReference type="InterPro" id="IPR007135">
    <property type="entry name" value="Atg3/Atg10"/>
</dbReference>
<dbReference type="PANTHER" id="PTHR14957:SF1">
    <property type="entry name" value="UBIQUITIN-LIKE-CONJUGATING ENZYME ATG10"/>
    <property type="match status" value="1"/>
</dbReference>
<dbReference type="GO" id="GO:0005829">
    <property type="term" value="C:cytosol"/>
    <property type="evidence" value="ECO:0007669"/>
    <property type="project" value="TreeGrafter"/>
</dbReference>
<dbReference type="EMBL" id="JATAAI010000017">
    <property type="protein sequence ID" value="KAK1739691.1"/>
    <property type="molecule type" value="Genomic_DNA"/>
</dbReference>
<evidence type="ECO:0000313" key="8">
    <source>
        <dbReference type="Proteomes" id="UP001224775"/>
    </source>
</evidence>
<evidence type="ECO:0000256" key="2">
    <source>
        <dbReference type="ARBA" id="ARBA00021099"/>
    </source>
</evidence>
<keyword evidence="4" id="KW-0833">Ubl conjugation pathway</keyword>
<accession>A0AAD9DA03</accession>
<dbReference type="Proteomes" id="UP001224775">
    <property type="component" value="Unassembled WGS sequence"/>
</dbReference>
<keyword evidence="3 7" id="KW-0808">Transferase</keyword>
<proteinExistence type="inferred from homology"/>
<dbReference type="PANTHER" id="PTHR14957">
    <property type="entry name" value="UBIQUITIN-LIKE-CONJUGATING ENZYME ATG10"/>
    <property type="match status" value="1"/>
</dbReference>
<dbReference type="Pfam" id="PF03987">
    <property type="entry name" value="Autophagy_act_C"/>
    <property type="match status" value="1"/>
</dbReference>
<reference evidence="7" key="1">
    <citation type="submission" date="2023-06" db="EMBL/GenBank/DDBJ databases">
        <title>Survivors Of The Sea: Transcriptome response of Skeletonema marinoi to long-term dormancy.</title>
        <authorList>
            <person name="Pinder M.I.M."/>
            <person name="Kourtchenko O."/>
            <person name="Robertson E.K."/>
            <person name="Larsson T."/>
            <person name="Maumus F."/>
            <person name="Osuna-Cruz C.M."/>
            <person name="Vancaester E."/>
            <person name="Stenow R."/>
            <person name="Vandepoele K."/>
            <person name="Ploug H."/>
            <person name="Bruchert V."/>
            <person name="Godhe A."/>
            <person name="Topel M."/>
        </authorList>
    </citation>
    <scope>NUCLEOTIDE SEQUENCE</scope>
    <source>
        <strain evidence="7">R05AC</strain>
    </source>
</reference>
<protein>
    <recommendedName>
        <fullName evidence="2">Ubiquitin-like-conjugating enzyme ATG10</fullName>
    </recommendedName>
    <alternativeName>
        <fullName evidence="6">Autophagy-related protein 10</fullName>
    </alternativeName>
</protein>
<evidence type="ECO:0000313" key="7">
    <source>
        <dbReference type="EMBL" id="KAK1739691.1"/>
    </source>
</evidence>
<dbReference type="AlphaFoldDB" id="A0AAD9DA03"/>
<evidence type="ECO:0000256" key="4">
    <source>
        <dbReference type="ARBA" id="ARBA00022786"/>
    </source>
</evidence>
<gene>
    <name evidence="7" type="ORF">QTG54_009450</name>
</gene>
<comment type="similarity">
    <text evidence="1">Belongs to the ATG10 family.</text>
</comment>
<evidence type="ECO:0000256" key="3">
    <source>
        <dbReference type="ARBA" id="ARBA00022679"/>
    </source>
</evidence>
<dbReference type="GO" id="GO:0000045">
    <property type="term" value="P:autophagosome assembly"/>
    <property type="evidence" value="ECO:0007669"/>
    <property type="project" value="TreeGrafter"/>
</dbReference>
<evidence type="ECO:0000256" key="6">
    <source>
        <dbReference type="ARBA" id="ARBA00029833"/>
    </source>
</evidence>
<evidence type="ECO:0000256" key="5">
    <source>
        <dbReference type="ARBA" id="ARBA00023006"/>
    </source>
</evidence>
<organism evidence="7 8">
    <name type="scientific">Skeletonema marinoi</name>
    <dbReference type="NCBI Taxonomy" id="267567"/>
    <lineage>
        <taxon>Eukaryota</taxon>
        <taxon>Sar</taxon>
        <taxon>Stramenopiles</taxon>
        <taxon>Ochrophyta</taxon>
        <taxon>Bacillariophyta</taxon>
        <taxon>Coscinodiscophyceae</taxon>
        <taxon>Thalassiosirophycidae</taxon>
        <taxon>Thalassiosirales</taxon>
        <taxon>Skeletonemataceae</taxon>
        <taxon>Skeletonema</taxon>
        <taxon>Skeletonema marinoi-dohrnii complex</taxon>
    </lineage>
</organism>
<keyword evidence="5" id="KW-0072">Autophagy</keyword>
<dbReference type="GO" id="GO:0000422">
    <property type="term" value="P:autophagy of mitochondrion"/>
    <property type="evidence" value="ECO:0007669"/>
    <property type="project" value="TreeGrafter"/>
</dbReference>
<sequence length="257" mass="28426">MLQCCSAQSSSADANKRRPMVTHVDWDFHQSAIALVKALNQSSDGNGSGASTLSSISSPVELASWVIEANGDRIYLAHPPVLVRSNDYNSHRIDNITSGEDKIEDSFGSDVDLDESTVHNCNPRYVTEWTFSVVFHETWRVPTLYFHVHDIDGSPITRDEVVSILLSSIGGNTTAISANGSMTEEQTWDFVSQEEHPMTGKPSFFLHPCQTAAKMELLLHQPKHICPLLSWMSMILPSVGCTISPSVYHEAHKNMIV</sequence>
<keyword evidence="7" id="KW-0012">Acyltransferase</keyword>
<evidence type="ECO:0000256" key="1">
    <source>
        <dbReference type="ARBA" id="ARBA00005696"/>
    </source>
</evidence>
<keyword evidence="8" id="KW-1185">Reference proteome</keyword>
<dbReference type="Gene3D" id="3.30.1460.50">
    <property type="match status" value="1"/>
</dbReference>
<dbReference type="GO" id="GO:0061651">
    <property type="term" value="F:Atg12 conjugating enzyme activity"/>
    <property type="evidence" value="ECO:0007669"/>
    <property type="project" value="TreeGrafter"/>
</dbReference>
<dbReference type="GO" id="GO:0032446">
    <property type="term" value="P:protein modification by small protein conjugation"/>
    <property type="evidence" value="ECO:0007669"/>
    <property type="project" value="TreeGrafter"/>
</dbReference>
<comment type="caution">
    <text evidence="7">The sequence shown here is derived from an EMBL/GenBank/DDBJ whole genome shotgun (WGS) entry which is preliminary data.</text>
</comment>